<dbReference type="EMBL" id="JH816328">
    <property type="protein sequence ID" value="EKC24249.1"/>
    <property type="molecule type" value="Genomic_DNA"/>
</dbReference>
<name>K1PYT7_MAGGI</name>
<protein>
    <submittedName>
        <fullName evidence="1">Uncharacterized protein</fullName>
    </submittedName>
</protein>
<evidence type="ECO:0000313" key="1">
    <source>
        <dbReference type="EMBL" id="EKC24249.1"/>
    </source>
</evidence>
<organism evidence="1">
    <name type="scientific">Magallana gigas</name>
    <name type="common">Pacific oyster</name>
    <name type="synonym">Crassostrea gigas</name>
    <dbReference type="NCBI Taxonomy" id="29159"/>
    <lineage>
        <taxon>Eukaryota</taxon>
        <taxon>Metazoa</taxon>
        <taxon>Spiralia</taxon>
        <taxon>Lophotrochozoa</taxon>
        <taxon>Mollusca</taxon>
        <taxon>Bivalvia</taxon>
        <taxon>Autobranchia</taxon>
        <taxon>Pteriomorphia</taxon>
        <taxon>Ostreida</taxon>
        <taxon>Ostreoidea</taxon>
        <taxon>Ostreidae</taxon>
        <taxon>Magallana</taxon>
    </lineage>
</organism>
<reference evidence="1" key="1">
    <citation type="journal article" date="2012" name="Nature">
        <title>The oyster genome reveals stress adaptation and complexity of shell formation.</title>
        <authorList>
            <person name="Zhang G."/>
            <person name="Fang X."/>
            <person name="Guo X."/>
            <person name="Li L."/>
            <person name="Luo R."/>
            <person name="Xu F."/>
            <person name="Yang P."/>
            <person name="Zhang L."/>
            <person name="Wang X."/>
            <person name="Qi H."/>
            <person name="Xiong Z."/>
            <person name="Que H."/>
            <person name="Xie Y."/>
            <person name="Holland P.W."/>
            <person name="Paps J."/>
            <person name="Zhu Y."/>
            <person name="Wu F."/>
            <person name="Chen Y."/>
            <person name="Wang J."/>
            <person name="Peng C."/>
            <person name="Meng J."/>
            <person name="Yang L."/>
            <person name="Liu J."/>
            <person name="Wen B."/>
            <person name="Zhang N."/>
            <person name="Huang Z."/>
            <person name="Zhu Q."/>
            <person name="Feng Y."/>
            <person name="Mount A."/>
            <person name="Hedgecock D."/>
            <person name="Xu Z."/>
            <person name="Liu Y."/>
            <person name="Domazet-Loso T."/>
            <person name="Du Y."/>
            <person name="Sun X."/>
            <person name="Zhang S."/>
            <person name="Liu B."/>
            <person name="Cheng P."/>
            <person name="Jiang X."/>
            <person name="Li J."/>
            <person name="Fan D."/>
            <person name="Wang W."/>
            <person name="Fu W."/>
            <person name="Wang T."/>
            <person name="Wang B."/>
            <person name="Zhang J."/>
            <person name="Peng Z."/>
            <person name="Li Y."/>
            <person name="Li N."/>
            <person name="Wang J."/>
            <person name="Chen M."/>
            <person name="He Y."/>
            <person name="Tan F."/>
            <person name="Song X."/>
            <person name="Zheng Q."/>
            <person name="Huang R."/>
            <person name="Yang H."/>
            <person name="Du X."/>
            <person name="Chen L."/>
            <person name="Yang M."/>
            <person name="Gaffney P.M."/>
            <person name="Wang S."/>
            <person name="Luo L."/>
            <person name="She Z."/>
            <person name="Ming Y."/>
            <person name="Huang W."/>
            <person name="Zhang S."/>
            <person name="Huang B."/>
            <person name="Zhang Y."/>
            <person name="Qu T."/>
            <person name="Ni P."/>
            <person name="Miao G."/>
            <person name="Wang J."/>
            <person name="Wang Q."/>
            <person name="Steinberg C.E."/>
            <person name="Wang H."/>
            <person name="Li N."/>
            <person name="Qian L."/>
            <person name="Zhang G."/>
            <person name="Li Y."/>
            <person name="Yang H."/>
            <person name="Liu X."/>
            <person name="Wang J."/>
            <person name="Yin Y."/>
            <person name="Wang J."/>
        </authorList>
    </citation>
    <scope>NUCLEOTIDE SEQUENCE [LARGE SCALE GENOMIC DNA]</scope>
    <source>
        <strain evidence="1">05x7-T-G4-1.051#20</strain>
    </source>
</reference>
<dbReference type="AlphaFoldDB" id="K1PYT7"/>
<accession>K1PYT7</accession>
<dbReference type="HOGENOM" id="CLU_2239162_0_0_1"/>
<proteinExistence type="predicted"/>
<dbReference type="InParanoid" id="K1PYT7"/>
<gene>
    <name evidence="1" type="ORF">CGI_10011299</name>
</gene>
<sequence>MVLATMAYYQQKYIDQILSRNRLNITTLRDIVSDLTFSVKHVKTHIEHDLKMTNNSTLIECCSSADLNLVGKVTTGIVTCMAIFLNGFVFFVALFSKRLKKVATI</sequence>